<comment type="similarity">
    <text evidence="1 5">Belongs to the cytochrome P450 family.</text>
</comment>
<dbReference type="PANTHER" id="PTHR24304:SF2">
    <property type="entry name" value="24-HYDROXYCHOLESTEROL 7-ALPHA-HYDROXYLASE"/>
    <property type="match status" value="1"/>
</dbReference>
<sequence length="468" mass="52194">MPALLIAAVVIIAIVVARIRRKLALVPSPRLGGPVLGNAAAYATDPAAAVSAAEGQCGPIFSIQMLFLQNIWLRSNVLNKFYVNVKEDAWSFGWGMNLFLHPVVAPGYWDHLRTLVGSLNRCINRSEALDCYAAVARDEAVAGFAQWAHSDDTALFESASVLVHKVIVRCLMGPDFYYHNVDELSDLLHKVEADIGSIFNFVLPHWVPHPAAKRLWKARDRMQDIFRERLRERALDPSRWTNSEDYVSHTLRDRMTAHLQDFFPAHHTVLMFAAHTSTVASVSWTIAELIRSPERLAILRKELLETSDVHSSPLLQACFKETGRHYSGINMLRLARSPVTIPDSNVVVPAGAVVSISPYLTHHDPHNYYHATEWFPERWLEGGEQFRPAKSADEVTYLGFGAGSHRCPGEKMAGTIAREVVGELVRNYDFGWGASGPPKDFGALDFTKIGSPWLKGDAHIRITSMAKQ</sequence>
<dbReference type="Pfam" id="PF00067">
    <property type="entry name" value="p450"/>
    <property type="match status" value="1"/>
</dbReference>
<evidence type="ECO:0000256" key="1">
    <source>
        <dbReference type="ARBA" id="ARBA00010617"/>
    </source>
</evidence>
<name>A0ABQ9P6S8_9PEZI</name>
<gene>
    <name evidence="6" type="ORF">H2201_000153</name>
</gene>
<evidence type="ECO:0000313" key="6">
    <source>
        <dbReference type="EMBL" id="KAJ9669768.1"/>
    </source>
</evidence>
<evidence type="ECO:0000256" key="5">
    <source>
        <dbReference type="RuleBase" id="RU000461"/>
    </source>
</evidence>
<dbReference type="Gene3D" id="1.10.630.10">
    <property type="entry name" value="Cytochrome P450"/>
    <property type="match status" value="1"/>
</dbReference>
<keyword evidence="5" id="KW-0503">Monooxygenase</keyword>
<dbReference type="PRINTS" id="PR00463">
    <property type="entry name" value="EP450I"/>
</dbReference>
<keyword evidence="7" id="KW-1185">Reference proteome</keyword>
<dbReference type="EMBL" id="JAPDRL010000001">
    <property type="protein sequence ID" value="KAJ9669768.1"/>
    <property type="molecule type" value="Genomic_DNA"/>
</dbReference>
<protein>
    <recommendedName>
        <fullName evidence="8">Cytochrome P450</fullName>
    </recommendedName>
</protein>
<evidence type="ECO:0008006" key="8">
    <source>
        <dbReference type="Google" id="ProtNLM"/>
    </source>
</evidence>
<dbReference type="PROSITE" id="PS00086">
    <property type="entry name" value="CYTOCHROME_P450"/>
    <property type="match status" value="1"/>
</dbReference>
<reference evidence="6" key="1">
    <citation type="submission" date="2022-10" db="EMBL/GenBank/DDBJ databases">
        <title>Culturing micro-colonial fungi from biological soil crusts in the Mojave desert and describing Neophaeococcomyces mojavensis, and introducing the new genera and species Taxawa tesnikishii.</title>
        <authorList>
            <person name="Kurbessoian T."/>
            <person name="Stajich J.E."/>
        </authorList>
    </citation>
    <scope>NUCLEOTIDE SEQUENCE</scope>
    <source>
        <strain evidence="6">TK_1</strain>
    </source>
</reference>
<evidence type="ECO:0000256" key="2">
    <source>
        <dbReference type="ARBA" id="ARBA00022617"/>
    </source>
</evidence>
<organism evidence="6 7">
    <name type="scientific">Coniosporium apollinis</name>
    <dbReference type="NCBI Taxonomy" id="61459"/>
    <lineage>
        <taxon>Eukaryota</taxon>
        <taxon>Fungi</taxon>
        <taxon>Dikarya</taxon>
        <taxon>Ascomycota</taxon>
        <taxon>Pezizomycotina</taxon>
        <taxon>Dothideomycetes</taxon>
        <taxon>Dothideomycetes incertae sedis</taxon>
        <taxon>Coniosporium</taxon>
    </lineage>
</organism>
<keyword evidence="3 5" id="KW-0479">Metal-binding</keyword>
<comment type="caution">
    <text evidence="6">The sequence shown here is derived from an EMBL/GenBank/DDBJ whole genome shotgun (WGS) entry which is preliminary data.</text>
</comment>
<dbReference type="Proteomes" id="UP001172684">
    <property type="component" value="Unassembled WGS sequence"/>
</dbReference>
<dbReference type="InterPro" id="IPR036396">
    <property type="entry name" value="Cyt_P450_sf"/>
</dbReference>
<evidence type="ECO:0000256" key="4">
    <source>
        <dbReference type="ARBA" id="ARBA00023004"/>
    </source>
</evidence>
<dbReference type="InterPro" id="IPR017972">
    <property type="entry name" value="Cyt_P450_CS"/>
</dbReference>
<proteinExistence type="inferred from homology"/>
<dbReference type="InterPro" id="IPR001128">
    <property type="entry name" value="Cyt_P450"/>
</dbReference>
<keyword evidence="5" id="KW-0560">Oxidoreductase</keyword>
<evidence type="ECO:0000313" key="7">
    <source>
        <dbReference type="Proteomes" id="UP001172684"/>
    </source>
</evidence>
<keyword evidence="2 5" id="KW-0349">Heme</keyword>
<dbReference type="SUPFAM" id="SSF48264">
    <property type="entry name" value="Cytochrome P450"/>
    <property type="match status" value="1"/>
</dbReference>
<dbReference type="PANTHER" id="PTHR24304">
    <property type="entry name" value="CYTOCHROME P450 FAMILY 7"/>
    <property type="match status" value="1"/>
</dbReference>
<dbReference type="InterPro" id="IPR002401">
    <property type="entry name" value="Cyt_P450_E_grp-I"/>
</dbReference>
<dbReference type="InterPro" id="IPR050529">
    <property type="entry name" value="CYP450_sterol_14alpha_dmase"/>
</dbReference>
<accession>A0ABQ9P6S8</accession>
<keyword evidence="4 5" id="KW-0408">Iron</keyword>
<evidence type="ECO:0000256" key="3">
    <source>
        <dbReference type="ARBA" id="ARBA00022723"/>
    </source>
</evidence>